<dbReference type="CDD" id="cd10564">
    <property type="entry name" value="NapF_like"/>
    <property type="match status" value="1"/>
</dbReference>
<dbReference type="Pfam" id="PF12838">
    <property type="entry name" value="Fer4_7"/>
    <property type="match status" value="1"/>
</dbReference>
<proteinExistence type="predicted"/>
<dbReference type="PANTHER" id="PTHR24960">
    <property type="entry name" value="PHOTOSYSTEM I IRON-SULFUR CENTER-RELATED"/>
    <property type="match status" value="1"/>
</dbReference>
<keyword evidence="3" id="KW-0677">Repeat</keyword>
<evidence type="ECO:0000256" key="4">
    <source>
        <dbReference type="ARBA" id="ARBA00023004"/>
    </source>
</evidence>
<accession>A0A2C6DSD7</accession>
<reference evidence="8 10" key="3">
    <citation type="submission" date="2019-03" db="EMBL/GenBank/DDBJ databases">
        <authorList>
            <consortium name="Pathogen Informatics"/>
        </authorList>
    </citation>
    <scope>NUCLEOTIDE SEQUENCE [LARGE SCALE GENOMIC DNA]</scope>
    <source>
        <strain evidence="8 10">NCTC12282</strain>
    </source>
</reference>
<dbReference type="InterPro" id="IPR050157">
    <property type="entry name" value="PSI_iron-sulfur_center"/>
</dbReference>
<dbReference type="PROSITE" id="PS00198">
    <property type="entry name" value="4FE4S_FER_1"/>
    <property type="match status" value="1"/>
</dbReference>
<organism evidence="7 9">
    <name type="scientific">Budvicia aquatica</name>
    <dbReference type="NCBI Taxonomy" id="82979"/>
    <lineage>
        <taxon>Bacteria</taxon>
        <taxon>Pseudomonadati</taxon>
        <taxon>Pseudomonadota</taxon>
        <taxon>Gammaproteobacteria</taxon>
        <taxon>Enterobacterales</taxon>
        <taxon>Budviciaceae</taxon>
        <taxon>Budvicia</taxon>
    </lineage>
</organism>
<dbReference type="Gene3D" id="3.30.70.20">
    <property type="match status" value="2"/>
</dbReference>
<dbReference type="NCBIfam" id="TIGR00402">
    <property type="entry name" value="napF"/>
    <property type="match status" value="1"/>
</dbReference>
<feature type="domain" description="4Fe-4S ferredoxin-type" evidence="6">
    <location>
        <begin position="55"/>
        <end position="84"/>
    </location>
</feature>
<protein>
    <submittedName>
        <fullName evidence="7 8">Ferredoxin-type protein</fullName>
    </submittedName>
</protein>
<dbReference type="InterPro" id="IPR017900">
    <property type="entry name" value="4Fe4S_Fe_S_CS"/>
</dbReference>
<evidence type="ECO:0000256" key="2">
    <source>
        <dbReference type="ARBA" id="ARBA00022723"/>
    </source>
</evidence>
<name>A0A2C6DSD7_9GAMM</name>
<dbReference type="STRING" id="1111728.GCA_000427805_03873"/>
<dbReference type="GO" id="GO:0046872">
    <property type="term" value="F:metal ion binding"/>
    <property type="evidence" value="ECO:0007669"/>
    <property type="project" value="UniProtKB-KW"/>
</dbReference>
<evidence type="ECO:0000313" key="9">
    <source>
        <dbReference type="Proteomes" id="UP000224974"/>
    </source>
</evidence>
<keyword evidence="1" id="KW-0004">4Fe-4S</keyword>
<keyword evidence="2" id="KW-0479">Metal-binding</keyword>
<keyword evidence="9" id="KW-1185">Reference proteome</keyword>
<dbReference type="EMBL" id="CAADJA010000002">
    <property type="protein sequence ID" value="VFS51717.1"/>
    <property type="molecule type" value="Genomic_DNA"/>
</dbReference>
<dbReference type="PROSITE" id="PS51379">
    <property type="entry name" value="4FE4S_FER_2"/>
    <property type="match status" value="3"/>
</dbReference>
<evidence type="ECO:0000313" key="8">
    <source>
        <dbReference type="EMBL" id="VFS51717.1"/>
    </source>
</evidence>
<reference evidence="7" key="1">
    <citation type="submission" date="2017-09" db="EMBL/GenBank/DDBJ databases">
        <title>FDA dAtabase for Regulatory Grade micrObial Sequences (FDA-ARGOS): Supporting development and validation of Infectious Disease Dx tests.</title>
        <authorList>
            <person name="Minogue T."/>
            <person name="Wolcott M."/>
            <person name="Wasieloski L."/>
            <person name="Aguilar W."/>
            <person name="Moore D."/>
            <person name="Tallon L.J."/>
            <person name="Sadzewicz L."/>
            <person name="Ott S."/>
            <person name="Zhao X."/>
            <person name="Nagaraj S."/>
            <person name="Vavikolanu K."/>
            <person name="Aluvathingal J."/>
            <person name="Nadendla S."/>
            <person name="Sichtig H."/>
        </authorList>
    </citation>
    <scope>NUCLEOTIDE SEQUENCE</scope>
    <source>
        <strain evidence="7">FDAARGOS_387</strain>
    </source>
</reference>
<feature type="domain" description="4Fe-4S ferredoxin-type" evidence="6">
    <location>
        <begin position="154"/>
        <end position="183"/>
    </location>
</feature>
<evidence type="ECO:0000256" key="3">
    <source>
        <dbReference type="ARBA" id="ARBA00022737"/>
    </source>
</evidence>
<dbReference type="Pfam" id="PF13187">
    <property type="entry name" value="Fer4_9"/>
    <property type="match status" value="1"/>
</dbReference>
<dbReference type="GO" id="GO:0051539">
    <property type="term" value="F:4 iron, 4 sulfur cluster binding"/>
    <property type="evidence" value="ECO:0007669"/>
    <property type="project" value="UniProtKB-KW"/>
</dbReference>
<dbReference type="InterPro" id="IPR017896">
    <property type="entry name" value="4Fe4S_Fe-S-bd"/>
</dbReference>
<dbReference type="Proteomes" id="UP000373449">
    <property type="component" value="Unassembled WGS sequence"/>
</dbReference>
<dbReference type="Proteomes" id="UP000224974">
    <property type="component" value="Unassembled WGS sequence"/>
</dbReference>
<dbReference type="AlphaFoldDB" id="A0A2C6DSD7"/>
<keyword evidence="4" id="KW-0408">Iron</keyword>
<evidence type="ECO:0000313" key="7">
    <source>
        <dbReference type="EMBL" id="PHI31385.1"/>
    </source>
</evidence>
<gene>
    <name evidence="7" type="primary">napF</name>
    <name evidence="7" type="ORF">CRN84_19585</name>
    <name evidence="8" type="ORF">NCTC12282_05366</name>
</gene>
<evidence type="ECO:0000256" key="1">
    <source>
        <dbReference type="ARBA" id="ARBA00022485"/>
    </source>
</evidence>
<evidence type="ECO:0000256" key="5">
    <source>
        <dbReference type="ARBA" id="ARBA00023014"/>
    </source>
</evidence>
<evidence type="ECO:0000259" key="6">
    <source>
        <dbReference type="PROSITE" id="PS51379"/>
    </source>
</evidence>
<dbReference type="OrthoDB" id="9808559at2"/>
<dbReference type="EMBL" id="PDDX01000001">
    <property type="protein sequence ID" value="PHI31385.1"/>
    <property type="molecule type" value="Genomic_DNA"/>
</dbReference>
<dbReference type="SUPFAM" id="SSF54862">
    <property type="entry name" value="4Fe-4S ferredoxins"/>
    <property type="match status" value="1"/>
</dbReference>
<feature type="domain" description="4Fe-4S ferredoxin-type" evidence="6">
    <location>
        <begin position="86"/>
        <end position="115"/>
    </location>
</feature>
<dbReference type="InterPro" id="IPR004496">
    <property type="entry name" value="NapF"/>
</dbReference>
<reference evidence="9" key="2">
    <citation type="submission" date="2017-09" db="EMBL/GenBank/DDBJ databases">
        <title>FDA dAtabase for Regulatory Grade micrObial Sequences (FDA-ARGOS): Supporting development and validation of Infectious Disease Dx tests.</title>
        <authorList>
            <person name="Minogue T."/>
            <person name="Wolcott M."/>
            <person name="Wasieloski L."/>
            <person name="Aguilar W."/>
            <person name="Moore D."/>
            <person name="Tallon L."/>
            <person name="Sadzewicz L."/>
            <person name="Ott S."/>
            <person name="Zhao X."/>
            <person name="Nagaraj S."/>
            <person name="Vavikolanu K."/>
            <person name="Aluvathingal J."/>
            <person name="Nadendla S."/>
            <person name="Sichtig H."/>
        </authorList>
    </citation>
    <scope>NUCLEOTIDE SEQUENCE [LARGE SCALE GENOMIC DNA]</scope>
    <source>
        <strain evidence="9">FDAARGOS_387</strain>
    </source>
</reference>
<keyword evidence="5" id="KW-0411">Iron-sulfur</keyword>
<sequence>MSDNRDAQYYKAWMTHRTVSRRGLFRGLFNAGHQAQVSVAQQDILRAAGRPPRAVEEALFVRLCDGCGDCVPACPYGLIVLKEGRAAVDIEYADCDFCNKCTDVCSKGALESSIKPNTGLQPTIGLSCLGRMNNYCRQCVIACPEQAINFAPANQVIFDQSLCNGCGKCKLACYHGHISLLPKG</sequence>
<dbReference type="PANTHER" id="PTHR24960:SF79">
    <property type="entry name" value="PHOTOSYSTEM I IRON-SULFUR CENTER"/>
    <property type="match status" value="1"/>
</dbReference>
<dbReference type="RefSeq" id="WP_029093539.1">
    <property type="nucleotide sequence ID" value="NZ_CAADJA010000002.1"/>
</dbReference>
<evidence type="ECO:0000313" key="10">
    <source>
        <dbReference type="Proteomes" id="UP000373449"/>
    </source>
</evidence>